<evidence type="ECO:0000256" key="6">
    <source>
        <dbReference type="ARBA" id="ARBA00023163"/>
    </source>
</evidence>
<dbReference type="InterPro" id="IPR009057">
    <property type="entry name" value="Homeodomain-like_sf"/>
</dbReference>
<evidence type="ECO:0000256" key="1">
    <source>
        <dbReference type="ARBA" id="ARBA00004123"/>
    </source>
</evidence>
<dbReference type="SUPFAM" id="SSF46689">
    <property type="entry name" value="Homeodomain-like"/>
    <property type="match status" value="2"/>
</dbReference>
<keyword evidence="4" id="KW-0805">Transcription regulation</keyword>
<dbReference type="OrthoDB" id="118550at2759"/>
<name>A0A6P6B6K9_DURZI</name>
<evidence type="ECO:0000256" key="9">
    <source>
        <dbReference type="SAM" id="MobiDB-lite"/>
    </source>
</evidence>
<keyword evidence="14" id="KW-1185">Reference proteome</keyword>
<keyword evidence="2" id="KW-0217">Developmental protein</keyword>
<dbReference type="RefSeq" id="XP_022772526.1">
    <property type="nucleotide sequence ID" value="XM_022916791.1"/>
</dbReference>
<dbReference type="GO" id="GO:0006325">
    <property type="term" value="P:chromatin organization"/>
    <property type="evidence" value="ECO:0007669"/>
    <property type="project" value="UniProtKB-KW"/>
</dbReference>
<feature type="compositionally biased region" description="Polar residues" evidence="9">
    <location>
        <begin position="12"/>
        <end position="36"/>
    </location>
</feature>
<dbReference type="PANTHER" id="PTHR12802">
    <property type="entry name" value="SWI/SNF COMPLEX-RELATED"/>
    <property type="match status" value="1"/>
</dbReference>
<feature type="domain" description="SANT" evidence="12">
    <location>
        <begin position="211"/>
        <end position="262"/>
    </location>
</feature>
<keyword evidence="7" id="KW-0539">Nucleus</keyword>
<dbReference type="FunFam" id="1.10.10.10:FF:000020">
    <property type="entry name" value="SWI/SNF complex subunit SMARCC2 isoform c"/>
    <property type="match status" value="1"/>
</dbReference>
<dbReference type="GO" id="GO:0005634">
    <property type="term" value="C:nucleus"/>
    <property type="evidence" value="ECO:0007669"/>
    <property type="project" value="UniProtKB-SubCell"/>
</dbReference>
<dbReference type="PROSITE" id="PS50934">
    <property type="entry name" value="SWIRM"/>
    <property type="match status" value="1"/>
</dbReference>
<keyword evidence="6" id="KW-0804">Transcription</keyword>
<gene>
    <name evidence="15" type="primary">LOC111315218</name>
</gene>
<feature type="domain" description="HTH myb-type" evidence="13">
    <location>
        <begin position="213"/>
        <end position="250"/>
    </location>
</feature>
<dbReference type="Gene3D" id="1.10.10.60">
    <property type="entry name" value="Homeodomain-like"/>
    <property type="match status" value="1"/>
</dbReference>
<reference evidence="15" key="1">
    <citation type="submission" date="2025-08" db="UniProtKB">
        <authorList>
            <consortium name="RefSeq"/>
        </authorList>
    </citation>
    <scope>IDENTIFICATION</scope>
    <source>
        <tissue evidence="15">Fruit stalk</tissue>
    </source>
</reference>
<dbReference type="InterPro" id="IPR036388">
    <property type="entry name" value="WH-like_DNA-bd_sf"/>
</dbReference>
<dbReference type="PROSITE" id="PS51294">
    <property type="entry name" value="HTH_MYB"/>
    <property type="match status" value="1"/>
</dbReference>
<dbReference type="Gene3D" id="1.10.10.10">
    <property type="entry name" value="Winged helix-like DNA-binding domain superfamily/Winged helix DNA-binding domain"/>
    <property type="match status" value="1"/>
</dbReference>
<dbReference type="Proteomes" id="UP000515121">
    <property type="component" value="Unplaced"/>
</dbReference>
<evidence type="ECO:0000259" key="12">
    <source>
        <dbReference type="PROSITE" id="PS51293"/>
    </source>
</evidence>
<evidence type="ECO:0000256" key="4">
    <source>
        <dbReference type="ARBA" id="ARBA00023015"/>
    </source>
</evidence>
<dbReference type="Pfam" id="PF04433">
    <property type="entry name" value="SWIRM"/>
    <property type="match status" value="1"/>
</dbReference>
<dbReference type="PROSITE" id="PS50090">
    <property type="entry name" value="MYB_LIKE"/>
    <property type="match status" value="1"/>
</dbReference>
<evidence type="ECO:0000313" key="14">
    <source>
        <dbReference type="Proteomes" id="UP000515121"/>
    </source>
</evidence>
<dbReference type="PROSITE" id="PS51293">
    <property type="entry name" value="SANT"/>
    <property type="match status" value="1"/>
</dbReference>
<dbReference type="GeneID" id="111315218"/>
<keyword evidence="3" id="KW-0156">Chromatin regulator</keyword>
<dbReference type="CDD" id="cd00167">
    <property type="entry name" value="SANT"/>
    <property type="match status" value="1"/>
</dbReference>
<dbReference type="InterPro" id="IPR001005">
    <property type="entry name" value="SANT/Myb"/>
</dbReference>
<evidence type="ECO:0000256" key="5">
    <source>
        <dbReference type="ARBA" id="ARBA00023125"/>
    </source>
</evidence>
<keyword evidence="5" id="KW-0238">DNA-binding</keyword>
<comment type="subcellular location">
    <subcellularLocation>
        <location evidence="1">Nucleus</location>
    </subcellularLocation>
</comment>
<proteinExistence type="predicted"/>
<dbReference type="InterPro" id="IPR017884">
    <property type="entry name" value="SANT_dom"/>
</dbReference>
<evidence type="ECO:0000256" key="2">
    <source>
        <dbReference type="ARBA" id="ARBA00022473"/>
    </source>
</evidence>
<feature type="domain" description="Myb-like" evidence="10">
    <location>
        <begin position="208"/>
        <end position="258"/>
    </location>
</feature>
<evidence type="ECO:0000313" key="15">
    <source>
        <dbReference type="RefSeq" id="XP_022772526.1"/>
    </source>
</evidence>
<evidence type="ECO:0000259" key="11">
    <source>
        <dbReference type="PROSITE" id="PS50934"/>
    </source>
</evidence>
<evidence type="ECO:0000259" key="10">
    <source>
        <dbReference type="PROSITE" id="PS50090"/>
    </source>
</evidence>
<dbReference type="InterPro" id="IPR007526">
    <property type="entry name" value="SWIRM"/>
</dbReference>
<dbReference type="AlphaFoldDB" id="A0A6P6B6K9"/>
<dbReference type="KEGG" id="dzi:111315218"/>
<dbReference type="InterPro" id="IPR017930">
    <property type="entry name" value="Myb_dom"/>
</dbReference>
<feature type="domain" description="SWIRM" evidence="11">
    <location>
        <begin position="63"/>
        <end position="160"/>
    </location>
</feature>
<organism evidence="14 15">
    <name type="scientific">Durio zibethinus</name>
    <name type="common">Durian</name>
    <dbReference type="NCBI Taxonomy" id="66656"/>
    <lineage>
        <taxon>Eukaryota</taxon>
        <taxon>Viridiplantae</taxon>
        <taxon>Streptophyta</taxon>
        <taxon>Embryophyta</taxon>
        <taxon>Tracheophyta</taxon>
        <taxon>Spermatophyta</taxon>
        <taxon>Magnoliopsida</taxon>
        <taxon>eudicotyledons</taxon>
        <taxon>Gunneridae</taxon>
        <taxon>Pentapetalae</taxon>
        <taxon>rosids</taxon>
        <taxon>malvids</taxon>
        <taxon>Malvales</taxon>
        <taxon>Malvaceae</taxon>
        <taxon>Helicteroideae</taxon>
        <taxon>Durio</taxon>
    </lineage>
</organism>
<feature type="region of interest" description="Disordered" evidence="9">
    <location>
        <begin position="1"/>
        <end position="56"/>
    </location>
</feature>
<evidence type="ECO:0000256" key="3">
    <source>
        <dbReference type="ARBA" id="ARBA00022853"/>
    </source>
</evidence>
<accession>A0A6P6B6K9</accession>
<feature type="compositionally biased region" description="Low complexity" evidence="9">
    <location>
        <begin position="46"/>
        <end position="56"/>
    </location>
</feature>
<dbReference type="FunFam" id="1.10.10.60:FF:000014">
    <property type="entry name" value="SWI/SNF complex subunit SMARCC2 isoform C"/>
    <property type="match status" value="1"/>
</dbReference>
<feature type="coiled-coil region" evidence="8">
    <location>
        <begin position="355"/>
        <end position="408"/>
    </location>
</feature>
<dbReference type="PANTHER" id="PTHR12802:SF44">
    <property type="entry name" value="SWI_SNF COMPLEX SUBUNIT SWI3B"/>
    <property type="match status" value="1"/>
</dbReference>
<evidence type="ECO:0000256" key="8">
    <source>
        <dbReference type="SAM" id="Coils"/>
    </source>
</evidence>
<sequence length="479" mass="53986">MAGKSPVKAAASSDTTSTPIPNPNQFKPPQISTKLTTPAAVKSEIPSTPTRSSRPSSIDADVIHVPSYSRWFSWGKIDSCELRFLPEFFDGRYPSKSPILYMYYRNSIIKQFRENPSRKIFFTDARRTLLGDVGSVRRVFDFLELWGLINYSASSTHLKDAALTSKHSSTCGRFCGACRSLCTFACFVHDKGNFRVGLSNADFSRVEITNEAKADWLEKETSLLLEAIIHYGDDWKKVAQHVGGRTDKDCIPHFIKLPFGEEYLGHPCSDKAEPGFETNKRMRLTPLADASNPIMAQAAFLSALAGVKVAEAATLAALTTLSEVDDTRASKVGRGSLLRNTRQEADISSDGDTNLNALERAYADLDSLLEKEEQDIERAINGITEVQMKEIQDRILHFEELYLQMEKERQKFEGMKNLLFIYQLNLSFGKSYAMKTEERVMEKVKTDFIIIVCILFYLPLQAMANREFLEFKEIACQCF</sequence>
<protein>
    <submittedName>
        <fullName evidence="15">SWI/SNF complex subunit SWI3B-like isoform X1</fullName>
    </submittedName>
</protein>
<evidence type="ECO:0000259" key="13">
    <source>
        <dbReference type="PROSITE" id="PS51294"/>
    </source>
</evidence>
<evidence type="ECO:0000256" key="7">
    <source>
        <dbReference type="ARBA" id="ARBA00023242"/>
    </source>
</evidence>
<dbReference type="GO" id="GO:0003677">
    <property type="term" value="F:DNA binding"/>
    <property type="evidence" value="ECO:0007669"/>
    <property type="project" value="UniProtKB-KW"/>
</dbReference>
<dbReference type="Pfam" id="PF00249">
    <property type="entry name" value="Myb_DNA-binding"/>
    <property type="match status" value="1"/>
</dbReference>
<dbReference type="SMART" id="SM00717">
    <property type="entry name" value="SANT"/>
    <property type="match status" value="1"/>
</dbReference>
<keyword evidence="8" id="KW-0175">Coiled coil</keyword>